<comment type="domain">
    <text evidence="7">The DHHC domain is required for palmitoyltransferase activity.</text>
</comment>
<dbReference type="GO" id="GO:0019706">
    <property type="term" value="F:protein-cysteine S-palmitoyltransferase activity"/>
    <property type="evidence" value="ECO:0007669"/>
    <property type="project" value="UniProtKB-EC"/>
</dbReference>
<evidence type="ECO:0000256" key="5">
    <source>
        <dbReference type="ARBA" id="ARBA00023136"/>
    </source>
</evidence>
<feature type="transmembrane region" description="Helical" evidence="7">
    <location>
        <begin position="124"/>
        <end position="147"/>
    </location>
</feature>
<feature type="domain" description="Palmitoyltransferase DHHC" evidence="8">
    <location>
        <begin position="167"/>
        <end position="334"/>
    </location>
</feature>
<keyword evidence="2 7" id="KW-0808">Transferase</keyword>
<feature type="transmembrane region" description="Helical" evidence="7">
    <location>
        <begin position="211"/>
        <end position="235"/>
    </location>
</feature>
<evidence type="ECO:0000256" key="3">
    <source>
        <dbReference type="ARBA" id="ARBA00022692"/>
    </source>
</evidence>
<comment type="caution">
    <text evidence="9">The sequence shown here is derived from an EMBL/GenBank/DDBJ whole genome shotgun (WGS) entry which is preliminary data.</text>
</comment>
<evidence type="ECO:0000256" key="4">
    <source>
        <dbReference type="ARBA" id="ARBA00022989"/>
    </source>
</evidence>
<evidence type="ECO:0000256" key="1">
    <source>
        <dbReference type="ARBA" id="ARBA00004141"/>
    </source>
</evidence>
<keyword evidence="10" id="KW-1185">Reference proteome</keyword>
<dbReference type="EMBL" id="CAXIEN010000101">
    <property type="protein sequence ID" value="CAL1277263.1"/>
    <property type="molecule type" value="Genomic_DNA"/>
</dbReference>
<dbReference type="Pfam" id="PF01529">
    <property type="entry name" value="DHHC"/>
    <property type="match status" value="1"/>
</dbReference>
<dbReference type="PROSITE" id="PS50216">
    <property type="entry name" value="DHHC"/>
    <property type="match status" value="1"/>
</dbReference>
<protein>
    <recommendedName>
        <fullName evidence="7">Palmitoyltransferase</fullName>
        <ecNumber evidence="7">2.3.1.225</ecNumber>
    </recommendedName>
</protein>
<evidence type="ECO:0000256" key="7">
    <source>
        <dbReference type="RuleBase" id="RU079119"/>
    </source>
</evidence>
<feature type="transmembrane region" description="Helical" evidence="7">
    <location>
        <begin position="91"/>
        <end position="112"/>
    </location>
</feature>
<keyword evidence="6 7" id="KW-0012">Acyltransferase</keyword>
<evidence type="ECO:0000256" key="2">
    <source>
        <dbReference type="ARBA" id="ARBA00022679"/>
    </source>
</evidence>
<accession>A0AAV2A3M2</accession>
<comment type="catalytic activity">
    <reaction evidence="7">
        <text>L-cysteinyl-[protein] + hexadecanoyl-CoA = S-hexadecanoyl-L-cysteinyl-[protein] + CoA</text>
        <dbReference type="Rhea" id="RHEA:36683"/>
        <dbReference type="Rhea" id="RHEA-COMP:10131"/>
        <dbReference type="Rhea" id="RHEA-COMP:11032"/>
        <dbReference type="ChEBI" id="CHEBI:29950"/>
        <dbReference type="ChEBI" id="CHEBI:57287"/>
        <dbReference type="ChEBI" id="CHEBI:57379"/>
        <dbReference type="ChEBI" id="CHEBI:74151"/>
        <dbReference type="EC" id="2.3.1.225"/>
    </reaction>
</comment>
<keyword evidence="3 7" id="KW-0812">Transmembrane</keyword>
<dbReference type="EC" id="2.3.1.225" evidence="7"/>
<dbReference type="InterPro" id="IPR001594">
    <property type="entry name" value="Palmitoyltrfase_DHHC"/>
</dbReference>
<evidence type="ECO:0000313" key="10">
    <source>
        <dbReference type="Proteomes" id="UP001497382"/>
    </source>
</evidence>
<keyword evidence="5 7" id="KW-0472">Membrane</keyword>
<sequence length="417" mass="48122">MNCKVSTFKIISVLGFINLTKNYIRKSLVMTDIHWTFLSSGRRFLHWLWLMYSMTKLTLYSLLYNDFADKYYVGDTCMEPMFWFVDHFTKILGPICVTAVIFLSSSLIVIAYVIGLPFYLRQNFYVLTVALTLGHWLLICVVFYYYMAFTTEPGFPPQGAMISEAVSICKRCIAPKPPRTHHCIVCNRCILKMDHHCPWLNNCVGHFNHRYFFMFCAYAWIGIVFVIIFGIPVAYEHFFGNSDHSRITPAVVNFIKGVSSHIFFKTSLLQKRDSLQLSQPTNSTSEVSEWPETLYHSCVVYAALLCVAVLFVLGGLIAWHARLISKGETSIESHINKKETARLLKEGKIYENPYNFGIAKNWKIFLCIGYNGRPWWHIFLPFSEEPLSDGLQWNILSNVEDLDDENQTVKACLVKMS</sequence>
<reference evidence="9 10" key="1">
    <citation type="submission" date="2024-04" db="EMBL/GenBank/DDBJ databases">
        <authorList>
            <person name="Rising A."/>
            <person name="Reimegard J."/>
            <person name="Sonavane S."/>
            <person name="Akerstrom W."/>
            <person name="Nylinder S."/>
            <person name="Hedman E."/>
            <person name="Kallberg Y."/>
        </authorList>
    </citation>
    <scope>NUCLEOTIDE SEQUENCE [LARGE SCALE GENOMIC DNA]</scope>
</reference>
<dbReference type="GO" id="GO:0016020">
    <property type="term" value="C:membrane"/>
    <property type="evidence" value="ECO:0007669"/>
    <property type="project" value="UniProtKB-SubCell"/>
</dbReference>
<dbReference type="AlphaFoldDB" id="A0AAV2A3M2"/>
<proteinExistence type="inferred from homology"/>
<dbReference type="Proteomes" id="UP001497382">
    <property type="component" value="Unassembled WGS sequence"/>
</dbReference>
<name>A0AAV2A3M2_9ARAC</name>
<comment type="subcellular location">
    <subcellularLocation>
        <location evidence="1">Membrane</location>
        <topology evidence="1">Multi-pass membrane protein</topology>
    </subcellularLocation>
</comment>
<evidence type="ECO:0000256" key="6">
    <source>
        <dbReference type="ARBA" id="ARBA00023315"/>
    </source>
</evidence>
<dbReference type="InterPro" id="IPR039859">
    <property type="entry name" value="PFA4/ZDH16/20/ERF2-like"/>
</dbReference>
<keyword evidence="4 7" id="KW-1133">Transmembrane helix</keyword>
<evidence type="ECO:0000259" key="8">
    <source>
        <dbReference type="Pfam" id="PF01529"/>
    </source>
</evidence>
<organism evidence="9 10">
    <name type="scientific">Larinioides sclopetarius</name>
    <dbReference type="NCBI Taxonomy" id="280406"/>
    <lineage>
        <taxon>Eukaryota</taxon>
        <taxon>Metazoa</taxon>
        <taxon>Ecdysozoa</taxon>
        <taxon>Arthropoda</taxon>
        <taxon>Chelicerata</taxon>
        <taxon>Arachnida</taxon>
        <taxon>Araneae</taxon>
        <taxon>Araneomorphae</taxon>
        <taxon>Entelegynae</taxon>
        <taxon>Araneoidea</taxon>
        <taxon>Araneidae</taxon>
        <taxon>Larinioides</taxon>
    </lineage>
</organism>
<dbReference type="PANTHER" id="PTHR12246">
    <property type="entry name" value="PALMITOYLTRANSFERASE ZDHHC16"/>
    <property type="match status" value="1"/>
</dbReference>
<comment type="similarity">
    <text evidence="7">Belongs to the DHHC palmitoyltransferase family.</text>
</comment>
<feature type="transmembrane region" description="Helical" evidence="7">
    <location>
        <begin position="294"/>
        <end position="319"/>
    </location>
</feature>
<gene>
    <name evidence="9" type="ORF">LARSCL_LOCUS9129</name>
</gene>
<evidence type="ECO:0000313" key="9">
    <source>
        <dbReference type="EMBL" id="CAL1277263.1"/>
    </source>
</evidence>